<name>A0A9D1EQQ6_9FIRM</name>
<evidence type="ECO:0000313" key="3">
    <source>
        <dbReference type="EMBL" id="HIS30278.1"/>
    </source>
</evidence>
<dbReference type="PROSITE" id="PS50006">
    <property type="entry name" value="FHA_DOMAIN"/>
    <property type="match status" value="1"/>
</dbReference>
<dbReference type="AlphaFoldDB" id="A0A9D1EQQ6"/>
<protein>
    <submittedName>
        <fullName evidence="3">FHA domain-containing protein</fullName>
    </submittedName>
</protein>
<feature type="domain" description="FHA" evidence="2">
    <location>
        <begin position="352"/>
        <end position="399"/>
    </location>
</feature>
<dbReference type="Proteomes" id="UP000823935">
    <property type="component" value="Unassembled WGS sequence"/>
</dbReference>
<evidence type="ECO:0000259" key="2">
    <source>
        <dbReference type="PROSITE" id="PS50006"/>
    </source>
</evidence>
<dbReference type="CDD" id="cd00060">
    <property type="entry name" value="FHA"/>
    <property type="match status" value="1"/>
</dbReference>
<evidence type="ECO:0000313" key="4">
    <source>
        <dbReference type="Proteomes" id="UP000823935"/>
    </source>
</evidence>
<dbReference type="SUPFAM" id="SSF49879">
    <property type="entry name" value="SMAD/FHA domain"/>
    <property type="match status" value="1"/>
</dbReference>
<feature type="compositionally biased region" description="Low complexity" evidence="1">
    <location>
        <begin position="204"/>
        <end position="220"/>
    </location>
</feature>
<dbReference type="EMBL" id="DVIQ01000011">
    <property type="protein sequence ID" value="HIS30278.1"/>
    <property type="molecule type" value="Genomic_DNA"/>
</dbReference>
<dbReference type="Pfam" id="PF00498">
    <property type="entry name" value="FHA"/>
    <property type="match status" value="1"/>
</dbReference>
<feature type="region of interest" description="Disordered" evidence="1">
    <location>
        <begin position="204"/>
        <end position="238"/>
    </location>
</feature>
<dbReference type="InterPro" id="IPR000253">
    <property type="entry name" value="FHA_dom"/>
</dbReference>
<feature type="compositionally biased region" description="Pro residues" evidence="1">
    <location>
        <begin position="295"/>
        <end position="323"/>
    </location>
</feature>
<evidence type="ECO:0000256" key="1">
    <source>
        <dbReference type="SAM" id="MobiDB-lite"/>
    </source>
</evidence>
<sequence length="436" mass="46359">MRKMRKVAMGFWVVLTLVVMMSVNVLAGQEELAFVVFGMQGEEAISASPAYVLNEGGIYSVLADLGAVSDDADRYVLLNATDGQEYPIVFENKGFGEINLAIFSLQGEIPPASQIAMPGIARKGQTVEMLYLDNEANPVSRNVKLTEAMETENGYLLLNVEAVDEVGEYVAPMLFLDDSGSMAAIGTSTGDIAAFHTDLATFNGGDSTSGSDSSETESNNPARTGPETQEPASDSEPWWKNQDLLIGGIIGGIGGIIGIAIKFSKKKKNSEVSGTPALHGIPDSPIADDSIPNIPEAPAPSVPRQPISPAPQPISPAPQPMPQPNYQTSGTTIIGTAGNMVNQVYTVTSSGLTFGRDASCFVRFPADTKGVSRIHCQVHLDGGGNLVLTDCNATYGTHIKRYGTTKPVRLEPHSSVRLQKGDKFYLGSNNISFQVQ</sequence>
<comment type="caution">
    <text evidence="3">The sequence shown here is derived from an EMBL/GenBank/DDBJ whole genome shotgun (WGS) entry which is preliminary data.</text>
</comment>
<dbReference type="Gene3D" id="2.60.200.20">
    <property type="match status" value="1"/>
</dbReference>
<proteinExistence type="predicted"/>
<reference evidence="3" key="2">
    <citation type="journal article" date="2021" name="PeerJ">
        <title>Extensive microbial diversity within the chicken gut microbiome revealed by metagenomics and culture.</title>
        <authorList>
            <person name="Gilroy R."/>
            <person name="Ravi A."/>
            <person name="Getino M."/>
            <person name="Pursley I."/>
            <person name="Horton D.L."/>
            <person name="Alikhan N.F."/>
            <person name="Baker D."/>
            <person name="Gharbi K."/>
            <person name="Hall N."/>
            <person name="Watson M."/>
            <person name="Adriaenssens E.M."/>
            <person name="Foster-Nyarko E."/>
            <person name="Jarju S."/>
            <person name="Secka A."/>
            <person name="Antonio M."/>
            <person name="Oren A."/>
            <person name="Chaudhuri R.R."/>
            <person name="La Ragione R."/>
            <person name="Hildebrand F."/>
            <person name="Pallen M.J."/>
        </authorList>
    </citation>
    <scope>NUCLEOTIDE SEQUENCE</scope>
    <source>
        <strain evidence="3">CHK190-19873</strain>
    </source>
</reference>
<dbReference type="InterPro" id="IPR008984">
    <property type="entry name" value="SMAD_FHA_dom_sf"/>
</dbReference>
<organism evidence="3 4">
    <name type="scientific">Candidatus Limivivens intestinipullorum</name>
    <dbReference type="NCBI Taxonomy" id="2840858"/>
    <lineage>
        <taxon>Bacteria</taxon>
        <taxon>Bacillati</taxon>
        <taxon>Bacillota</taxon>
        <taxon>Clostridia</taxon>
        <taxon>Lachnospirales</taxon>
        <taxon>Lachnospiraceae</taxon>
        <taxon>Lachnospiraceae incertae sedis</taxon>
        <taxon>Candidatus Limivivens</taxon>
    </lineage>
</organism>
<gene>
    <name evidence="3" type="ORF">IAB44_01830</name>
</gene>
<accession>A0A9D1EQQ6</accession>
<feature type="region of interest" description="Disordered" evidence="1">
    <location>
        <begin position="271"/>
        <end position="329"/>
    </location>
</feature>
<reference evidence="3" key="1">
    <citation type="submission" date="2020-10" db="EMBL/GenBank/DDBJ databases">
        <authorList>
            <person name="Gilroy R."/>
        </authorList>
    </citation>
    <scope>NUCLEOTIDE SEQUENCE</scope>
    <source>
        <strain evidence="3">CHK190-19873</strain>
    </source>
</reference>